<dbReference type="HOGENOM" id="CLU_1692332_0_0_9"/>
<dbReference type="Gene3D" id="2.60.40.1240">
    <property type="match status" value="1"/>
</dbReference>
<reference evidence="4 5" key="1">
    <citation type="journal article" date="2011" name="J. Bacteriol.">
        <title>Complete genome sequence of the cellulose-degrading bacterium Cellulosilyticum lentocellum.</title>
        <authorList>
            <consortium name="US DOE Joint Genome Institute"/>
            <person name="Miller D.A."/>
            <person name="Suen G."/>
            <person name="Bruce D."/>
            <person name="Copeland A."/>
            <person name="Cheng J.F."/>
            <person name="Detter C."/>
            <person name="Goodwin L.A."/>
            <person name="Han C.S."/>
            <person name="Hauser L.J."/>
            <person name="Land M.L."/>
            <person name="Lapidus A."/>
            <person name="Lucas S."/>
            <person name="Meincke L."/>
            <person name="Pitluck S."/>
            <person name="Tapia R."/>
            <person name="Teshima H."/>
            <person name="Woyke T."/>
            <person name="Fox B.G."/>
            <person name="Angert E.R."/>
            <person name="Currie C.R."/>
        </authorList>
    </citation>
    <scope>NUCLEOTIDE SEQUENCE [LARGE SCALE GENOMIC DNA]</scope>
    <source>
        <strain evidence="5">ATCC 49066 / DSM 5427 / NCIMB 11756 / RHM5</strain>
    </source>
</reference>
<dbReference type="InterPro" id="IPR031989">
    <property type="entry name" value="DUF5067"/>
</dbReference>
<dbReference type="RefSeq" id="WP_013656904.1">
    <property type="nucleotide sequence ID" value="NC_015275.1"/>
</dbReference>
<keyword evidence="1 2" id="KW-0732">Signal</keyword>
<protein>
    <recommendedName>
        <fullName evidence="3">DUF5067 domain-containing protein</fullName>
    </recommendedName>
</protein>
<feature type="chain" id="PRO_5039417734" description="DUF5067 domain-containing protein" evidence="2">
    <location>
        <begin position="23"/>
        <end position="155"/>
    </location>
</feature>
<evidence type="ECO:0000313" key="5">
    <source>
        <dbReference type="Proteomes" id="UP000008467"/>
    </source>
</evidence>
<accession>F2JNZ3</accession>
<feature type="domain" description="DUF5067" evidence="3">
    <location>
        <begin position="18"/>
        <end position="126"/>
    </location>
</feature>
<dbReference type="Proteomes" id="UP000008467">
    <property type="component" value="Chromosome"/>
</dbReference>
<keyword evidence="5" id="KW-1185">Reference proteome</keyword>
<evidence type="ECO:0000313" key="4">
    <source>
        <dbReference type="EMBL" id="ADZ83607.1"/>
    </source>
</evidence>
<dbReference type="Pfam" id="PF16729">
    <property type="entry name" value="DUF5067"/>
    <property type="match status" value="1"/>
</dbReference>
<dbReference type="AlphaFoldDB" id="F2JNZ3"/>
<evidence type="ECO:0000256" key="1">
    <source>
        <dbReference type="ARBA" id="ARBA00022729"/>
    </source>
</evidence>
<name>F2JNZ3_CELLD</name>
<dbReference type="KEGG" id="cle:Clole_1887"/>
<gene>
    <name evidence="4" type="ordered locus">Clole_1887</name>
</gene>
<evidence type="ECO:0000256" key="2">
    <source>
        <dbReference type="SAM" id="SignalP"/>
    </source>
</evidence>
<dbReference type="EMBL" id="CP002582">
    <property type="protein sequence ID" value="ADZ83607.1"/>
    <property type="molecule type" value="Genomic_DNA"/>
</dbReference>
<proteinExistence type="predicted"/>
<dbReference type="PROSITE" id="PS51257">
    <property type="entry name" value="PROKAR_LIPOPROTEIN"/>
    <property type="match status" value="1"/>
</dbReference>
<organism evidence="4 5">
    <name type="scientific">Cellulosilyticum lentocellum (strain ATCC 49066 / DSM 5427 / NCIMB 11756 / RHM5)</name>
    <name type="common">Clostridium lentocellum</name>
    <dbReference type="NCBI Taxonomy" id="642492"/>
    <lineage>
        <taxon>Bacteria</taxon>
        <taxon>Bacillati</taxon>
        <taxon>Bacillota</taxon>
        <taxon>Clostridia</taxon>
        <taxon>Lachnospirales</taxon>
        <taxon>Cellulosilyticaceae</taxon>
        <taxon>Cellulosilyticum</taxon>
    </lineage>
</organism>
<evidence type="ECO:0000259" key="3">
    <source>
        <dbReference type="Pfam" id="PF16729"/>
    </source>
</evidence>
<feature type="signal peptide" evidence="2">
    <location>
        <begin position="1"/>
        <end position="22"/>
    </location>
</feature>
<dbReference type="InterPro" id="IPR029050">
    <property type="entry name" value="Immunoprotect_excell_Ig-like"/>
</dbReference>
<sequence>MKKYILYIFMACILLVGCSSGSKIITEDKSFDIFEGEYNISVENISVEDDILNVSIKYENNSEENEYFGNVADVKAVQNGNDLLIDAGKSSDEAQISKKIKPGTYTTISYAFKLDNKKNNVTIELYGGQIGGGYIGSMDRIKDGKEVKYVEVKVK</sequence>